<protein>
    <recommendedName>
        <fullName evidence="1">PPM-type phosphatase domain-containing protein</fullName>
    </recommendedName>
</protein>
<evidence type="ECO:0000313" key="2">
    <source>
        <dbReference type="EMBL" id="CAD8662125.1"/>
    </source>
</evidence>
<dbReference type="PROSITE" id="PS51746">
    <property type="entry name" value="PPM_2"/>
    <property type="match status" value="1"/>
</dbReference>
<dbReference type="SUPFAM" id="SSF81606">
    <property type="entry name" value="PP2C-like"/>
    <property type="match status" value="1"/>
</dbReference>
<feature type="domain" description="PPM-type phosphatase" evidence="1">
    <location>
        <begin position="18"/>
        <end position="322"/>
    </location>
</feature>
<dbReference type="InterPro" id="IPR001932">
    <property type="entry name" value="PPM-type_phosphatase-like_dom"/>
</dbReference>
<dbReference type="AlphaFoldDB" id="A0A7S0R0N5"/>
<gene>
    <name evidence="2" type="ORF">POBO1169_LOCUS7083</name>
</gene>
<dbReference type="InterPro" id="IPR036457">
    <property type="entry name" value="PPM-type-like_dom_sf"/>
</dbReference>
<dbReference type="CDD" id="cd00143">
    <property type="entry name" value="PP2Cc"/>
    <property type="match status" value="1"/>
</dbReference>
<accession>A0A7S0R0N5</accession>
<dbReference type="Pfam" id="PF00481">
    <property type="entry name" value="PP2C"/>
    <property type="match status" value="1"/>
</dbReference>
<name>A0A7S0R0N5_9CHLO</name>
<dbReference type="PANTHER" id="PTHR47992">
    <property type="entry name" value="PROTEIN PHOSPHATASE"/>
    <property type="match status" value="1"/>
</dbReference>
<dbReference type="InterPro" id="IPR015655">
    <property type="entry name" value="PP2C"/>
</dbReference>
<dbReference type="GO" id="GO:0004722">
    <property type="term" value="F:protein serine/threonine phosphatase activity"/>
    <property type="evidence" value="ECO:0007669"/>
    <property type="project" value="InterPro"/>
</dbReference>
<dbReference type="EMBL" id="HBFA01013580">
    <property type="protein sequence ID" value="CAD8662125.1"/>
    <property type="molecule type" value="Transcribed_RNA"/>
</dbReference>
<dbReference type="SMART" id="SM00332">
    <property type="entry name" value="PP2Cc"/>
    <property type="match status" value="1"/>
</dbReference>
<organism evidence="2">
    <name type="scientific">Pyramimonas obovata</name>
    <dbReference type="NCBI Taxonomy" id="1411642"/>
    <lineage>
        <taxon>Eukaryota</taxon>
        <taxon>Viridiplantae</taxon>
        <taxon>Chlorophyta</taxon>
        <taxon>Pyramimonadophyceae</taxon>
        <taxon>Pyramimonadales</taxon>
        <taxon>Pyramimonadaceae</taxon>
        <taxon>Pyramimonas</taxon>
        <taxon>Pyramimonas incertae sedis</taxon>
    </lineage>
</organism>
<evidence type="ECO:0000259" key="1">
    <source>
        <dbReference type="PROSITE" id="PS51746"/>
    </source>
</evidence>
<sequence>MGLGKVHASGEFSAGPIKYIVGQKQVVGGRNHNEDRLTVLTDFNAEVGLNDGIPRSYFGCYDGHGGEKCSTYLKDELHKLIAESSMWERQITLALKDAYLKAEVKFLETYNDISSGSCSLSIILQDNKLYIANCGDCRAVMYKGTGKNADKVTELTRDHNPDDEEEMLRIENAGGFVTQEIRVIHGGCCKRPQEQRGAARVQPGSLAVSRSIGDCALKAMHEPQLVIAEPDVSQVELSPSTLFLIIATDGIWGGGGGNLSSEDACKNVLKTLRRSIKGKEKNQLAEMNLAELAAHRLVQEAERQAEEGQRTCDNTSAIIVIFPDACKELL</sequence>
<proteinExistence type="predicted"/>
<dbReference type="Gene3D" id="3.60.40.10">
    <property type="entry name" value="PPM-type phosphatase domain"/>
    <property type="match status" value="1"/>
</dbReference>
<reference evidence="2" key="1">
    <citation type="submission" date="2021-01" db="EMBL/GenBank/DDBJ databases">
        <authorList>
            <person name="Corre E."/>
            <person name="Pelletier E."/>
            <person name="Niang G."/>
            <person name="Scheremetjew M."/>
            <person name="Finn R."/>
            <person name="Kale V."/>
            <person name="Holt S."/>
            <person name="Cochrane G."/>
            <person name="Meng A."/>
            <person name="Brown T."/>
            <person name="Cohen L."/>
        </authorList>
    </citation>
    <scope>NUCLEOTIDE SEQUENCE</scope>
    <source>
        <strain evidence="2">CCMP722</strain>
    </source>
</reference>